<dbReference type="OrthoDB" id="10614973at2759"/>
<dbReference type="EMBL" id="CAACVS010000277">
    <property type="protein sequence ID" value="VEU40363.1"/>
    <property type="molecule type" value="Genomic_DNA"/>
</dbReference>
<feature type="region of interest" description="Disordered" evidence="1">
    <location>
        <begin position="340"/>
        <end position="362"/>
    </location>
</feature>
<organism evidence="2 3">
    <name type="scientific">Pseudo-nitzschia multistriata</name>
    <dbReference type="NCBI Taxonomy" id="183589"/>
    <lineage>
        <taxon>Eukaryota</taxon>
        <taxon>Sar</taxon>
        <taxon>Stramenopiles</taxon>
        <taxon>Ochrophyta</taxon>
        <taxon>Bacillariophyta</taxon>
        <taxon>Bacillariophyceae</taxon>
        <taxon>Bacillariophycidae</taxon>
        <taxon>Bacillariales</taxon>
        <taxon>Bacillariaceae</taxon>
        <taxon>Pseudo-nitzschia</taxon>
    </lineage>
</organism>
<name>A0A448ZE85_9STRA</name>
<accession>A0A448ZE85</accession>
<evidence type="ECO:0000313" key="2">
    <source>
        <dbReference type="EMBL" id="VEU40363.1"/>
    </source>
</evidence>
<dbReference type="Proteomes" id="UP000291116">
    <property type="component" value="Unassembled WGS sequence"/>
</dbReference>
<evidence type="ECO:0000313" key="3">
    <source>
        <dbReference type="Proteomes" id="UP000291116"/>
    </source>
</evidence>
<evidence type="ECO:0000256" key="1">
    <source>
        <dbReference type="SAM" id="MobiDB-lite"/>
    </source>
</evidence>
<sequence length="584" mass="64447">MPHRKGSAPHHGTNGRGWRRRLALLVVVLSESILVSRHLLRNATVPRRGGAEASAEEVPVHRESGCAASDVLRILHAGSRIEVHLAPNRRCSHPVFAGRISGAALAPIAFSVSGGGAADVAVGTYDPRQLPASAERYYVEIVELLCEDPLGWRGGDGDANGPDLTGVCLRDTARDHHRITAARASIGVHPGAAGRGPTSPGPPVPGRWLHEAWSERNGRRGTAAPPANATEPLYTRYQPRGCMASARNFKATKNTTACLRAADRSRFRPYAFRWREDGPLSNLNKPYLSLIPRDRAAVPGESHGRSEDSTERNHQQHVCFVGSSHSRTLWRKCESLVRRTKERQHRQEQQQQQQGPRSPPPLDLKCSFVDVKFPFQILRGCPLRLSPEECRRKVPPPAATNPNQGPSEQASAWATEHVGNRKCTHVVLGFFQWPFSLYQTEPKLTFRRWKQDMVDLVDAFRRASVASRHPGESGLFPGAIVLRSVHANGWKEHVSDCPPTDFRTPYNARVCNRMLGEIAESFGAGGGPNGNDTAAEVFFVDTGFVTDPVWDSAEDWSHHGGEVGTQEIKYLLYEMFKKDYGFAA</sequence>
<dbReference type="AlphaFoldDB" id="A0A448ZE85"/>
<feature type="region of interest" description="Disordered" evidence="1">
    <location>
        <begin position="392"/>
        <end position="412"/>
    </location>
</feature>
<feature type="compositionally biased region" description="Polar residues" evidence="1">
    <location>
        <begin position="400"/>
        <end position="412"/>
    </location>
</feature>
<reference evidence="2 3" key="1">
    <citation type="submission" date="2019-01" db="EMBL/GenBank/DDBJ databases">
        <authorList>
            <person name="Ferrante I. M."/>
        </authorList>
    </citation>
    <scope>NUCLEOTIDE SEQUENCE [LARGE SCALE GENOMIC DNA]</scope>
    <source>
        <strain evidence="2 3">B856</strain>
    </source>
</reference>
<keyword evidence="3" id="KW-1185">Reference proteome</keyword>
<proteinExistence type="predicted"/>
<gene>
    <name evidence="2" type="ORF">PSNMU_V1.4_AUG-EV-PASAV3_0072460</name>
</gene>
<protein>
    <submittedName>
        <fullName evidence="2">Uncharacterized protein</fullName>
    </submittedName>
</protein>